<keyword evidence="2" id="KW-1185">Reference proteome</keyword>
<reference evidence="1" key="2">
    <citation type="journal article" date="2020" name="Nat. Commun.">
        <title>Large-scale genome sequencing of mycorrhizal fungi provides insights into the early evolution of symbiotic traits.</title>
        <authorList>
            <person name="Miyauchi S."/>
            <person name="Kiss E."/>
            <person name="Kuo A."/>
            <person name="Drula E."/>
            <person name="Kohler A."/>
            <person name="Sanchez-Garcia M."/>
            <person name="Morin E."/>
            <person name="Andreopoulos B."/>
            <person name="Barry K.W."/>
            <person name="Bonito G."/>
            <person name="Buee M."/>
            <person name="Carver A."/>
            <person name="Chen C."/>
            <person name="Cichocki N."/>
            <person name="Clum A."/>
            <person name="Culley D."/>
            <person name="Crous P.W."/>
            <person name="Fauchery L."/>
            <person name="Girlanda M."/>
            <person name="Hayes R.D."/>
            <person name="Keri Z."/>
            <person name="LaButti K."/>
            <person name="Lipzen A."/>
            <person name="Lombard V."/>
            <person name="Magnuson J."/>
            <person name="Maillard F."/>
            <person name="Murat C."/>
            <person name="Nolan M."/>
            <person name="Ohm R.A."/>
            <person name="Pangilinan J."/>
            <person name="Pereira M.F."/>
            <person name="Perotto S."/>
            <person name="Peter M."/>
            <person name="Pfister S."/>
            <person name="Riley R."/>
            <person name="Sitrit Y."/>
            <person name="Stielow J.B."/>
            <person name="Szollosi G."/>
            <person name="Zifcakova L."/>
            <person name="Stursova M."/>
            <person name="Spatafora J.W."/>
            <person name="Tedersoo L."/>
            <person name="Vaario L.M."/>
            <person name="Yamada A."/>
            <person name="Yan M."/>
            <person name="Wang P."/>
            <person name="Xu J."/>
            <person name="Bruns T."/>
            <person name="Baldrian P."/>
            <person name="Vilgalys R."/>
            <person name="Dunand C."/>
            <person name="Henrissat B."/>
            <person name="Grigoriev I.V."/>
            <person name="Hibbett D."/>
            <person name="Nagy L.G."/>
            <person name="Martin F.M."/>
        </authorList>
    </citation>
    <scope>NUCLEOTIDE SEQUENCE</scope>
    <source>
        <strain evidence="1">P2</strain>
    </source>
</reference>
<protein>
    <submittedName>
        <fullName evidence="1">Uncharacterized protein</fullName>
    </submittedName>
</protein>
<comment type="caution">
    <text evidence="1">The sequence shown here is derived from an EMBL/GenBank/DDBJ whole genome shotgun (WGS) entry which is preliminary data.</text>
</comment>
<evidence type="ECO:0000313" key="1">
    <source>
        <dbReference type="EMBL" id="KAF9649068.1"/>
    </source>
</evidence>
<sequence length="163" mass="18552">MKSSAFDTYLPRLWSFVVAALVILRNELASYDGNPFTLKVRDSEAFVASRGSSVLWDEAVVARGSTRAREGNGNHVAWNRRTSEFFRLAQTTRRLVYERFSGYHTRNFGSSGRFFRQEREPCQTAFVGLGVQRLRGKDQSLQIPVIISPLPHNIIVLEISQRS</sequence>
<dbReference type="Proteomes" id="UP000886501">
    <property type="component" value="Unassembled WGS sequence"/>
</dbReference>
<accession>A0ACB6ZHY5</accession>
<proteinExistence type="predicted"/>
<dbReference type="EMBL" id="MU118003">
    <property type="protein sequence ID" value="KAF9649068.1"/>
    <property type="molecule type" value="Genomic_DNA"/>
</dbReference>
<gene>
    <name evidence="1" type="ORF">BDM02DRAFT_3114397</name>
</gene>
<evidence type="ECO:0000313" key="2">
    <source>
        <dbReference type="Proteomes" id="UP000886501"/>
    </source>
</evidence>
<organism evidence="1 2">
    <name type="scientific">Thelephora ganbajun</name>
    <name type="common">Ganba fungus</name>
    <dbReference type="NCBI Taxonomy" id="370292"/>
    <lineage>
        <taxon>Eukaryota</taxon>
        <taxon>Fungi</taxon>
        <taxon>Dikarya</taxon>
        <taxon>Basidiomycota</taxon>
        <taxon>Agaricomycotina</taxon>
        <taxon>Agaricomycetes</taxon>
        <taxon>Thelephorales</taxon>
        <taxon>Thelephoraceae</taxon>
        <taxon>Thelephora</taxon>
    </lineage>
</organism>
<name>A0ACB6ZHY5_THEGA</name>
<reference evidence="1" key="1">
    <citation type="submission" date="2019-10" db="EMBL/GenBank/DDBJ databases">
        <authorList>
            <consortium name="DOE Joint Genome Institute"/>
            <person name="Kuo A."/>
            <person name="Miyauchi S."/>
            <person name="Kiss E."/>
            <person name="Drula E."/>
            <person name="Kohler A."/>
            <person name="Sanchez-Garcia M."/>
            <person name="Andreopoulos B."/>
            <person name="Barry K.W."/>
            <person name="Bonito G."/>
            <person name="Buee M."/>
            <person name="Carver A."/>
            <person name="Chen C."/>
            <person name="Cichocki N."/>
            <person name="Clum A."/>
            <person name="Culley D."/>
            <person name="Crous P.W."/>
            <person name="Fauchery L."/>
            <person name="Girlanda M."/>
            <person name="Hayes R."/>
            <person name="Keri Z."/>
            <person name="Labutti K."/>
            <person name="Lipzen A."/>
            <person name="Lombard V."/>
            <person name="Magnuson J."/>
            <person name="Maillard F."/>
            <person name="Morin E."/>
            <person name="Murat C."/>
            <person name="Nolan M."/>
            <person name="Ohm R."/>
            <person name="Pangilinan J."/>
            <person name="Pereira M."/>
            <person name="Perotto S."/>
            <person name="Peter M."/>
            <person name="Riley R."/>
            <person name="Sitrit Y."/>
            <person name="Stielow B."/>
            <person name="Szollosi G."/>
            <person name="Zifcakova L."/>
            <person name="Stursova M."/>
            <person name="Spatafora J.W."/>
            <person name="Tedersoo L."/>
            <person name="Vaario L.-M."/>
            <person name="Yamada A."/>
            <person name="Yan M."/>
            <person name="Wang P."/>
            <person name="Xu J."/>
            <person name="Bruns T."/>
            <person name="Baldrian P."/>
            <person name="Vilgalys R."/>
            <person name="Henrissat B."/>
            <person name="Grigoriev I.V."/>
            <person name="Hibbett D."/>
            <person name="Nagy L.G."/>
            <person name="Martin F.M."/>
        </authorList>
    </citation>
    <scope>NUCLEOTIDE SEQUENCE</scope>
    <source>
        <strain evidence="1">P2</strain>
    </source>
</reference>